<evidence type="ECO:0000313" key="12">
    <source>
        <dbReference type="Proteomes" id="UP001209276"/>
    </source>
</evidence>
<evidence type="ECO:0000256" key="3">
    <source>
        <dbReference type="ARBA" id="ARBA00022692"/>
    </source>
</evidence>
<evidence type="ECO:0000256" key="1">
    <source>
        <dbReference type="ARBA" id="ARBA00004651"/>
    </source>
</evidence>
<gene>
    <name evidence="10" type="ORF">FLT43_19720</name>
    <name evidence="9" type="ORF">M5W83_24640</name>
</gene>
<keyword evidence="4 6" id="KW-1133">Transmembrane helix</keyword>
<dbReference type="Proteomes" id="UP000315377">
    <property type="component" value="Chromosome"/>
</dbReference>
<dbReference type="RefSeq" id="WP_087443332.1">
    <property type="nucleotide sequence ID" value="NZ_CABMNB010000032.1"/>
</dbReference>
<comment type="similarity">
    <text evidence="6">Belongs to the TVP38/TMEM64 family.</text>
</comment>
<evidence type="ECO:0000256" key="6">
    <source>
        <dbReference type="RuleBase" id="RU366058"/>
    </source>
</evidence>
<organism evidence="10 11">
    <name type="scientific">Paenibacillus thiaminolyticus</name>
    <name type="common">Bacillus thiaminolyticus</name>
    <dbReference type="NCBI Taxonomy" id="49283"/>
    <lineage>
        <taxon>Bacteria</taxon>
        <taxon>Bacillati</taxon>
        <taxon>Bacillota</taxon>
        <taxon>Bacilli</taxon>
        <taxon>Bacillales</taxon>
        <taxon>Paenibacillaceae</taxon>
        <taxon>Paenibacillus</taxon>
    </lineage>
</organism>
<accession>A0AAP9J2Z1</accession>
<protein>
    <recommendedName>
        <fullName evidence="6">TVP38/TMEM64 family membrane protein</fullName>
    </recommendedName>
</protein>
<dbReference type="PANTHER" id="PTHR12677:SF59">
    <property type="entry name" value="GOLGI APPARATUS MEMBRANE PROTEIN TVP38-RELATED"/>
    <property type="match status" value="1"/>
</dbReference>
<keyword evidence="3 6" id="KW-0812">Transmembrane</keyword>
<sequence>MGKWATAAIYMLAMAGVWFWREELLQWIESLKSSRDAATAVQMFVLASIASLFPVIPFGVVGGIMGAAYGLWLGGLMNTAASTLGAAVMFLGVRHGWKEQGRRYLDRVALLHKLNATMEHHPVTSIFIARTIPVLPAIAINVYAALVSVPFVSFLLATAAGKLPVMLVFAFIGEQLLEDGMKIPAVLLLYAAMAGGMYAAYRYRASRRRKEQKERSGTDMQKGTVPKV</sequence>
<reference evidence="10 11" key="1">
    <citation type="submission" date="2019-07" db="EMBL/GenBank/DDBJ databases">
        <title>Paenibacillus thiaminolyticus NRRL B-4156.</title>
        <authorList>
            <person name="Hehnly C."/>
            <person name="Zhang L."/>
        </authorList>
    </citation>
    <scope>NUCLEOTIDE SEQUENCE [LARGE SCALE GENOMIC DNA]</scope>
    <source>
        <strain evidence="10 11">NRRL B-4156</strain>
    </source>
</reference>
<keyword evidence="5 6" id="KW-0472">Membrane</keyword>
<evidence type="ECO:0000256" key="4">
    <source>
        <dbReference type="ARBA" id="ARBA00022989"/>
    </source>
</evidence>
<dbReference type="EMBL" id="JAMDMM010000053">
    <property type="protein sequence ID" value="MCY9610341.1"/>
    <property type="molecule type" value="Genomic_DNA"/>
</dbReference>
<feature type="transmembrane region" description="Helical" evidence="6">
    <location>
        <begin position="181"/>
        <end position="201"/>
    </location>
</feature>
<feature type="transmembrane region" description="Helical" evidence="6">
    <location>
        <begin position="43"/>
        <end position="65"/>
    </location>
</feature>
<dbReference type="GeneID" id="76998193"/>
<dbReference type="InterPro" id="IPR015414">
    <property type="entry name" value="TMEM64"/>
</dbReference>
<feature type="transmembrane region" description="Helical" evidence="6">
    <location>
        <begin position="71"/>
        <end position="93"/>
    </location>
</feature>
<dbReference type="PANTHER" id="PTHR12677">
    <property type="entry name" value="GOLGI APPARATUS MEMBRANE PROTEIN TVP38-RELATED"/>
    <property type="match status" value="1"/>
</dbReference>
<keyword evidence="12" id="KW-1185">Reference proteome</keyword>
<reference evidence="9 12" key="2">
    <citation type="submission" date="2022-05" db="EMBL/GenBank/DDBJ databases">
        <title>Genome Sequencing of Bee-Associated Microbes.</title>
        <authorList>
            <person name="Dunlap C."/>
        </authorList>
    </citation>
    <scope>NUCLEOTIDE SEQUENCE [LARGE SCALE GENOMIC DNA]</scope>
    <source>
        <strain evidence="9 12">NRRL B-14613</strain>
    </source>
</reference>
<comment type="caution">
    <text evidence="6">Lacks conserved residue(s) required for the propagation of feature annotation.</text>
</comment>
<comment type="subcellular location">
    <subcellularLocation>
        <location evidence="1 6">Cell membrane</location>
        <topology evidence="1 6">Multi-pass membrane protein</topology>
    </subcellularLocation>
</comment>
<dbReference type="Proteomes" id="UP001209276">
    <property type="component" value="Unassembled WGS sequence"/>
</dbReference>
<evidence type="ECO:0000256" key="5">
    <source>
        <dbReference type="ARBA" id="ARBA00023136"/>
    </source>
</evidence>
<name>A0AAP9J2Z1_PANTH</name>
<dbReference type="Pfam" id="PF09335">
    <property type="entry name" value="VTT_dom"/>
    <property type="match status" value="1"/>
</dbReference>
<proteinExistence type="inferred from homology"/>
<dbReference type="AlphaFoldDB" id="A0AAP9J2Z1"/>
<evidence type="ECO:0000256" key="7">
    <source>
        <dbReference type="SAM" id="MobiDB-lite"/>
    </source>
</evidence>
<dbReference type="InterPro" id="IPR032816">
    <property type="entry name" value="VTT_dom"/>
</dbReference>
<dbReference type="EMBL" id="CP041405">
    <property type="protein sequence ID" value="QDM45455.1"/>
    <property type="molecule type" value="Genomic_DNA"/>
</dbReference>
<keyword evidence="2 6" id="KW-1003">Cell membrane</keyword>
<dbReference type="GO" id="GO:0005886">
    <property type="term" value="C:plasma membrane"/>
    <property type="evidence" value="ECO:0007669"/>
    <property type="project" value="UniProtKB-SubCell"/>
</dbReference>
<evidence type="ECO:0000313" key="10">
    <source>
        <dbReference type="EMBL" id="QDM45455.1"/>
    </source>
</evidence>
<evidence type="ECO:0000256" key="2">
    <source>
        <dbReference type="ARBA" id="ARBA00022475"/>
    </source>
</evidence>
<evidence type="ECO:0000259" key="8">
    <source>
        <dbReference type="Pfam" id="PF09335"/>
    </source>
</evidence>
<feature type="region of interest" description="Disordered" evidence="7">
    <location>
        <begin position="209"/>
        <end position="228"/>
    </location>
</feature>
<evidence type="ECO:0000313" key="9">
    <source>
        <dbReference type="EMBL" id="MCY9610341.1"/>
    </source>
</evidence>
<feature type="domain" description="VTT" evidence="8">
    <location>
        <begin position="65"/>
        <end position="174"/>
    </location>
</feature>
<evidence type="ECO:0000313" key="11">
    <source>
        <dbReference type="Proteomes" id="UP000315377"/>
    </source>
</evidence>